<reference evidence="4 5" key="1">
    <citation type="submission" date="2016-10" db="EMBL/GenBank/DDBJ databases">
        <authorList>
            <person name="de Groot N.N."/>
        </authorList>
    </citation>
    <scope>NUCLEOTIDE SEQUENCE [LARGE SCALE GENOMIC DNA]</scope>
    <source>
        <strain evidence="4 5">SLAS-1</strain>
    </source>
</reference>
<dbReference type="EMBL" id="FNGO01000003">
    <property type="protein sequence ID" value="SDL32826.1"/>
    <property type="molecule type" value="Genomic_DNA"/>
</dbReference>
<organism evidence="4 5">
    <name type="scientific">Halarsenatibacter silvermanii</name>
    <dbReference type="NCBI Taxonomy" id="321763"/>
    <lineage>
        <taxon>Bacteria</taxon>
        <taxon>Bacillati</taxon>
        <taxon>Bacillota</taxon>
        <taxon>Clostridia</taxon>
        <taxon>Halanaerobiales</taxon>
        <taxon>Halarsenatibacteraceae</taxon>
        <taxon>Halarsenatibacter</taxon>
    </lineage>
</organism>
<dbReference type="Proteomes" id="UP000199476">
    <property type="component" value="Unassembled WGS sequence"/>
</dbReference>
<dbReference type="SMART" id="SM00257">
    <property type="entry name" value="LysM"/>
    <property type="match status" value="1"/>
</dbReference>
<dbReference type="InterPro" id="IPR002477">
    <property type="entry name" value="Peptidoglycan-bd-like"/>
</dbReference>
<feature type="region of interest" description="Disordered" evidence="1">
    <location>
        <begin position="458"/>
        <end position="480"/>
    </location>
</feature>
<feature type="compositionally biased region" description="Acidic residues" evidence="1">
    <location>
        <begin position="200"/>
        <end position="214"/>
    </location>
</feature>
<dbReference type="PANTHER" id="PTHR41533">
    <property type="entry name" value="L,D-TRANSPEPTIDASE HI_1667-RELATED"/>
    <property type="match status" value="1"/>
</dbReference>
<keyword evidence="5" id="KW-1185">Reference proteome</keyword>
<evidence type="ECO:0000313" key="5">
    <source>
        <dbReference type="Proteomes" id="UP000199476"/>
    </source>
</evidence>
<dbReference type="InterPro" id="IPR036779">
    <property type="entry name" value="LysM_dom_sf"/>
</dbReference>
<dbReference type="CDD" id="cd00118">
    <property type="entry name" value="LysM"/>
    <property type="match status" value="1"/>
</dbReference>
<feature type="signal peptide" evidence="2">
    <location>
        <begin position="1"/>
        <end position="36"/>
    </location>
</feature>
<keyword evidence="4" id="KW-0378">Hydrolase</keyword>
<feature type="chain" id="PRO_5011455766" evidence="2">
    <location>
        <begin position="37"/>
        <end position="480"/>
    </location>
</feature>
<keyword evidence="2" id="KW-0732">Signal</keyword>
<feature type="domain" description="LysM" evidence="3">
    <location>
        <begin position="292"/>
        <end position="335"/>
    </location>
</feature>
<dbReference type="PROSITE" id="PS51782">
    <property type="entry name" value="LYSM"/>
    <property type="match status" value="1"/>
</dbReference>
<dbReference type="Pfam" id="PF01471">
    <property type="entry name" value="PG_binding_1"/>
    <property type="match status" value="3"/>
</dbReference>
<dbReference type="AlphaFoldDB" id="A0A1G9J6G1"/>
<proteinExistence type="predicted"/>
<dbReference type="InterPro" id="IPR036365">
    <property type="entry name" value="PGBD-like_sf"/>
</dbReference>
<dbReference type="OrthoDB" id="529831at2"/>
<evidence type="ECO:0000259" key="3">
    <source>
        <dbReference type="PROSITE" id="PS51782"/>
    </source>
</evidence>
<dbReference type="STRING" id="321763.SAMN04488692_103146"/>
<dbReference type="GO" id="GO:0016787">
    <property type="term" value="F:hydrolase activity"/>
    <property type="evidence" value="ECO:0007669"/>
    <property type="project" value="UniProtKB-KW"/>
</dbReference>
<dbReference type="Gene3D" id="3.10.350.10">
    <property type="entry name" value="LysM domain"/>
    <property type="match status" value="1"/>
</dbReference>
<evidence type="ECO:0000256" key="1">
    <source>
        <dbReference type="SAM" id="MobiDB-lite"/>
    </source>
</evidence>
<gene>
    <name evidence="4" type="ORF">SAMN04488692_103146</name>
</gene>
<dbReference type="Gene3D" id="1.10.101.10">
    <property type="entry name" value="PGBD-like superfamily/PGBD"/>
    <property type="match status" value="3"/>
</dbReference>
<dbReference type="InterPro" id="IPR036366">
    <property type="entry name" value="PGBDSf"/>
</dbReference>
<evidence type="ECO:0000256" key="2">
    <source>
        <dbReference type="SAM" id="SignalP"/>
    </source>
</evidence>
<sequence length="480" mass="54802">MKMISNTYPKSKFFMLSFLIFLITAFMLLSPNPVQAEDHLMYGDEGEEVEELQSRLSELGFYEHEKTGFYGERTQRGVEHFQDAANLTPDGVFGEETQMALRTAEGRLQQPDRLEIFDRGPEVIVLQYVLLNEGYLDVEPSGLFRSLTHDAVKDFQREHELEADGVVDNDTWAELNNYSMPATTDQQDEIDVETDRAEETADETETREDIEEEKTSELSSSFTRGDRDPRVEEAQERLRQLGYYPGQLDGVYGHQTKLAVLKYQKLNGLNTDGILGSKTWRTLFEEGSSGEDTYTAQQGDSLWEIARRFDTSVNDLKNINNINSSQLRTGERIRIPGGSQRTTHDIDRITWDEVDSFFSRGRTAIITDVRTGLSFRVKRTMGTLHADVEPLTARDTQAMRRIYGGSWSWDRRPVVVHIGSRLIAASINGMPHGSQTIYDNNFNGHFCVHFRNSRLHKNNQQDGEHQHNVSVAGDQTWPVQ</sequence>
<evidence type="ECO:0000313" key="4">
    <source>
        <dbReference type="EMBL" id="SDL32826.1"/>
    </source>
</evidence>
<accession>A0A1G9J6G1</accession>
<dbReference type="PANTHER" id="PTHR41533:SF2">
    <property type="entry name" value="BLR7131 PROTEIN"/>
    <property type="match status" value="1"/>
</dbReference>
<feature type="region of interest" description="Disordered" evidence="1">
    <location>
        <begin position="179"/>
        <end position="231"/>
    </location>
</feature>
<dbReference type="Pfam" id="PF01476">
    <property type="entry name" value="LysM"/>
    <property type="match status" value="1"/>
</dbReference>
<dbReference type="InterPro" id="IPR052905">
    <property type="entry name" value="LD-transpeptidase_YkuD-like"/>
</dbReference>
<protein>
    <submittedName>
        <fullName evidence="4">Peptidoglycan-binding (PGRP) domain of peptidoglycan hydrolases-containing protein</fullName>
    </submittedName>
</protein>
<dbReference type="SUPFAM" id="SSF47090">
    <property type="entry name" value="PGBD-like"/>
    <property type="match status" value="3"/>
</dbReference>
<name>A0A1G9J6G1_9FIRM</name>
<dbReference type="SUPFAM" id="SSF54106">
    <property type="entry name" value="LysM domain"/>
    <property type="match status" value="1"/>
</dbReference>
<dbReference type="InterPro" id="IPR018392">
    <property type="entry name" value="LysM"/>
</dbReference>